<dbReference type="InterPro" id="IPR005543">
    <property type="entry name" value="PASTA_dom"/>
</dbReference>
<dbReference type="GO" id="GO:0008658">
    <property type="term" value="F:penicillin binding"/>
    <property type="evidence" value="ECO:0007669"/>
    <property type="project" value="InterPro"/>
</dbReference>
<dbReference type="Pfam" id="PF03793">
    <property type="entry name" value="PASTA"/>
    <property type="match status" value="2"/>
</dbReference>
<evidence type="ECO:0000313" key="7">
    <source>
        <dbReference type="EMBL" id="BBN98569.1"/>
    </source>
</evidence>
<feature type="compositionally biased region" description="Polar residues" evidence="4">
    <location>
        <begin position="723"/>
        <end position="737"/>
    </location>
</feature>
<dbReference type="SUPFAM" id="SSF56601">
    <property type="entry name" value="beta-lactamase/transpeptidase-like"/>
    <property type="match status" value="1"/>
</dbReference>
<evidence type="ECO:0000259" key="6">
    <source>
        <dbReference type="PROSITE" id="PS51178"/>
    </source>
</evidence>
<dbReference type="PROSITE" id="PS51178">
    <property type="entry name" value="PASTA"/>
    <property type="match status" value="2"/>
</dbReference>
<dbReference type="GO" id="GO:0071555">
    <property type="term" value="P:cell wall organization"/>
    <property type="evidence" value="ECO:0007669"/>
    <property type="project" value="TreeGrafter"/>
</dbReference>
<evidence type="ECO:0000313" key="8">
    <source>
        <dbReference type="Proteomes" id="UP000326951"/>
    </source>
</evidence>
<dbReference type="InterPro" id="IPR001460">
    <property type="entry name" value="PCN-bd_Tpept"/>
</dbReference>
<name>A0A5K7WXW1_9BACL</name>
<protein>
    <submittedName>
        <fullName evidence="7">Penicillin-binding protein 2B</fullName>
    </submittedName>
</protein>
<dbReference type="GO" id="GO:0005886">
    <property type="term" value="C:plasma membrane"/>
    <property type="evidence" value="ECO:0007669"/>
    <property type="project" value="TreeGrafter"/>
</dbReference>
<dbReference type="Proteomes" id="UP000326951">
    <property type="component" value="Chromosome"/>
</dbReference>
<dbReference type="SMART" id="SM00740">
    <property type="entry name" value="PASTA"/>
    <property type="match status" value="2"/>
</dbReference>
<comment type="subcellular location">
    <subcellularLocation>
        <location evidence="1">Membrane</location>
    </subcellularLocation>
</comment>
<dbReference type="InterPro" id="IPR005311">
    <property type="entry name" value="PBP_dimer"/>
</dbReference>
<evidence type="ECO:0000256" key="2">
    <source>
        <dbReference type="ARBA" id="ARBA00007171"/>
    </source>
</evidence>
<dbReference type="CDD" id="cd06575">
    <property type="entry name" value="PASTA_Pbp2x-like_2"/>
    <property type="match status" value="1"/>
</dbReference>
<dbReference type="InterPro" id="IPR050515">
    <property type="entry name" value="Beta-lactam/transpept"/>
</dbReference>
<dbReference type="Pfam" id="PF03717">
    <property type="entry name" value="PBP_dimer"/>
    <property type="match status" value="1"/>
</dbReference>
<feature type="domain" description="PASTA" evidence="6">
    <location>
        <begin position="594"/>
        <end position="650"/>
    </location>
</feature>
<dbReference type="InterPro" id="IPR012338">
    <property type="entry name" value="Beta-lactam/transpept-like"/>
</dbReference>
<proteinExistence type="inferred from homology"/>
<feature type="domain" description="PASTA" evidence="6">
    <location>
        <begin position="652"/>
        <end position="710"/>
    </location>
</feature>
<keyword evidence="3 5" id="KW-0472">Membrane</keyword>
<dbReference type="SUPFAM" id="SSF56519">
    <property type="entry name" value="Penicillin binding protein dimerisation domain"/>
    <property type="match status" value="1"/>
</dbReference>
<reference evidence="7 8" key="1">
    <citation type="submission" date="2019-09" db="EMBL/GenBank/DDBJ databases">
        <title>Complete genome sequence of Sporolactobacillus terrae 70-3.</title>
        <authorList>
            <person name="Tanaka N."/>
            <person name="Shiwa Y."/>
            <person name="Fujita N."/>
            <person name="Tanasupawat S."/>
        </authorList>
    </citation>
    <scope>NUCLEOTIDE SEQUENCE [LARGE SCALE GENOMIC DNA]</scope>
    <source>
        <strain evidence="7 8">70-3</strain>
    </source>
</reference>
<dbReference type="InterPro" id="IPR036138">
    <property type="entry name" value="PBP_dimer_sf"/>
</dbReference>
<dbReference type="Gene3D" id="3.30.70.2110">
    <property type="match status" value="1"/>
</dbReference>
<gene>
    <name evidence="7" type="primary">pbpB</name>
    <name evidence="7" type="ORF">St703_12740</name>
</gene>
<dbReference type="PANTHER" id="PTHR30627:SF26">
    <property type="entry name" value="PENICILLIN-BINDING PROTEIN 2B"/>
    <property type="match status" value="1"/>
</dbReference>
<dbReference type="RefSeq" id="WP_152080407.1">
    <property type="nucleotide sequence ID" value="NZ_AP021853.1"/>
</dbReference>
<keyword evidence="5" id="KW-1133">Transmembrane helix</keyword>
<dbReference type="Gene3D" id="3.40.710.10">
    <property type="entry name" value="DD-peptidase/beta-lactamase superfamily"/>
    <property type="match status" value="1"/>
</dbReference>
<evidence type="ECO:0000256" key="1">
    <source>
        <dbReference type="ARBA" id="ARBA00004370"/>
    </source>
</evidence>
<evidence type="ECO:0000256" key="4">
    <source>
        <dbReference type="SAM" id="MobiDB-lite"/>
    </source>
</evidence>
<dbReference type="Gene3D" id="2.20.70.70">
    <property type="match status" value="1"/>
</dbReference>
<sequence>MNQSKRRLISFWTGIVGTIFMLAFFVIIGRFVYIAQGKKIDNHNLLQLGEKQWSQYKVVDEKRGTIYSSNGRILAEDVPAYTLYAILSPKSDNYVKNKQKTAEKLAPILGMKVSDILQRLNKNVYQVEFGAKGKMLSYKTKQAIDQLKLPGIGYITESKRYYPNQSSAAYTLGFTQMNSEKNQQKGVFGIEQSLDNYLTEKDGSVRYYRSLTGVPIPDEKQKMTKSVPGKNVYLTLNSRIQTVLDQTMSSVQEKYKPENIIGVVADPKTGKLLAMSSYPTFNPNKRDIKQFSNAPIALPYEPGSVMKTFTVASAIDAGVYNGSATYASGDYKTDGGTIHDWRRQGWGTITFDQGFELSSNVGMAVLTDKYLGTDKLSDYLRKFGFMQKTGIDLPGERSSVVNWRWRLDKLEASFGQASAFTAMQIVQAATAVANNGKMMRPYIVDHVVNPETNKTVLQHKPVVTGHPISASAAEQTRALMRKVVTDKNVVNGTSATGLNYDLPGYDVIGKTGTAQISLNGNYLYGKNNYIHSFLGMAPEKDPKLIVYVAVKQPQLKATELGPEPVADIVRPVMTSALQYLQVDKKASTATEKTKLSSVKAADYTGQSMEETANALKAKGIVPIQIGSGTIRNQLPYPGERVYAGSKFILSGDVQKKMPDLSGWSMADIMKLADLEELKLVTKGNGFASDQSIPKGAELKAGRTLTVTLTGEKKNSLEGASHAPATSSASESGTSDNP</sequence>
<evidence type="ECO:0000256" key="3">
    <source>
        <dbReference type="ARBA" id="ARBA00023136"/>
    </source>
</evidence>
<evidence type="ECO:0000256" key="5">
    <source>
        <dbReference type="SAM" id="Phobius"/>
    </source>
</evidence>
<feature type="transmembrane region" description="Helical" evidence="5">
    <location>
        <begin position="12"/>
        <end position="33"/>
    </location>
</feature>
<dbReference type="AlphaFoldDB" id="A0A5K7WXW1"/>
<dbReference type="CDD" id="cd06576">
    <property type="entry name" value="PASTA_Pbp2x-like_1"/>
    <property type="match status" value="1"/>
</dbReference>
<dbReference type="EMBL" id="AP021853">
    <property type="protein sequence ID" value="BBN98569.1"/>
    <property type="molecule type" value="Genomic_DNA"/>
</dbReference>
<dbReference type="Pfam" id="PF00905">
    <property type="entry name" value="Transpeptidase"/>
    <property type="match status" value="1"/>
</dbReference>
<keyword evidence="5" id="KW-0812">Transmembrane</keyword>
<dbReference type="SUPFAM" id="SSF54184">
    <property type="entry name" value="Penicillin-binding protein 2x (pbp-2x), c-terminal domain"/>
    <property type="match status" value="2"/>
</dbReference>
<feature type="region of interest" description="Disordered" evidence="4">
    <location>
        <begin position="709"/>
        <end position="737"/>
    </location>
</feature>
<dbReference type="PANTHER" id="PTHR30627">
    <property type="entry name" value="PEPTIDOGLYCAN D,D-TRANSPEPTIDASE"/>
    <property type="match status" value="1"/>
</dbReference>
<dbReference type="Gene3D" id="3.90.1310.10">
    <property type="entry name" value="Penicillin-binding protein 2a (Domain 2)"/>
    <property type="match status" value="1"/>
</dbReference>
<organism evidence="7 8">
    <name type="scientific">Sporolactobacillus terrae</name>
    <dbReference type="NCBI Taxonomy" id="269673"/>
    <lineage>
        <taxon>Bacteria</taxon>
        <taxon>Bacillati</taxon>
        <taxon>Bacillota</taxon>
        <taxon>Bacilli</taxon>
        <taxon>Bacillales</taxon>
        <taxon>Sporolactobacillaceae</taxon>
        <taxon>Sporolactobacillus</taxon>
    </lineage>
</organism>
<comment type="similarity">
    <text evidence="2">Belongs to the transpeptidase family.</text>
</comment>
<accession>A0A5K7WXW1</accession>